<name>A0A9P0CE74_9CUCU</name>
<dbReference type="InterPro" id="IPR012340">
    <property type="entry name" value="NA-bd_OB-fold"/>
</dbReference>
<organism evidence="6 7">
    <name type="scientific">Psylliodes chrysocephalus</name>
    <dbReference type="NCBI Taxonomy" id="3402493"/>
    <lineage>
        <taxon>Eukaryota</taxon>
        <taxon>Metazoa</taxon>
        <taxon>Ecdysozoa</taxon>
        <taxon>Arthropoda</taxon>
        <taxon>Hexapoda</taxon>
        <taxon>Insecta</taxon>
        <taxon>Pterygota</taxon>
        <taxon>Neoptera</taxon>
        <taxon>Endopterygota</taxon>
        <taxon>Coleoptera</taxon>
        <taxon>Polyphaga</taxon>
        <taxon>Cucujiformia</taxon>
        <taxon>Chrysomeloidea</taxon>
        <taxon>Chrysomelidae</taxon>
        <taxon>Galerucinae</taxon>
        <taxon>Alticini</taxon>
        <taxon>Psylliodes</taxon>
    </lineage>
</organism>
<dbReference type="PANTHER" id="PTHR13691:SF73">
    <property type="entry name" value="LARGE RIBOSOMAL SUBUNIT PROTEIN UL2M"/>
    <property type="match status" value="1"/>
</dbReference>
<dbReference type="GO" id="GO:0032543">
    <property type="term" value="P:mitochondrial translation"/>
    <property type="evidence" value="ECO:0007669"/>
    <property type="project" value="TreeGrafter"/>
</dbReference>
<evidence type="ECO:0000259" key="4">
    <source>
        <dbReference type="SMART" id="SM01382"/>
    </source>
</evidence>
<dbReference type="GO" id="GO:0005762">
    <property type="term" value="C:mitochondrial large ribosomal subunit"/>
    <property type="evidence" value="ECO:0007669"/>
    <property type="project" value="TreeGrafter"/>
</dbReference>
<keyword evidence="7" id="KW-1185">Reference proteome</keyword>
<proteinExistence type="inferred from homology"/>
<evidence type="ECO:0000313" key="6">
    <source>
        <dbReference type="EMBL" id="CAH1101877.1"/>
    </source>
</evidence>
<dbReference type="PANTHER" id="PTHR13691">
    <property type="entry name" value="RIBOSOMAL PROTEIN L2"/>
    <property type="match status" value="1"/>
</dbReference>
<evidence type="ECO:0000256" key="1">
    <source>
        <dbReference type="ARBA" id="ARBA00005636"/>
    </source>
</evidence>
<dbReference type="SUPFAM" id="SSF50249">
    <property type="entry name" value="Nucleic acid-binding proteins"/>
    <property type="match status" value="1"/>
</dbReference>
<dbReference type="SUPFAM" id="SSF50104">
    <property type="entry name" value="Translation proteins SH3-like domain"/>
    <property type="match status" value="1"/>
</dbReference>
<sequence>MSSLARVIQKLSILDLKATTPIISSVRFKAKIVEKPQIGHGISFRRRVNYPEEYTVKPLNVTNLGGRDPVTGRLVVKGIGGGIKHKYHWIDWKRVGPKEEGKVQEEKVIKIMKDGCRTANIALVAHGDKLKYILATVNMKPGDIIKTSCYIPRIPVRANEGDAYPLGALPLGTQVHCVEKYPGFGGTYVHAAGTYATILRKAPNDHVVIMMPSKKEFSLPAISMCTVGRLSNIEYGSTPIGSAQRNRELGNRPRSGLWKRKTGIHGRKIRKPPPVKTIVAKPKDEIETIVLSCHRPFVKTNRSQFHY</sequence>
<dbReference type="SMART" id="SM01382">
    <property type="entry name" value="Ribosomal_L2_C"/>
    <property type="match status" value="1"/>
</dbReference>
<protein>
    <recommendedName>
        <fullName evidence="8">Ribosomal protein L2</fullName>
    </recommendedName>
</protein>
<keyword evidence="3" id="KW-0687">Ribonucleoprotein</keyword>
<keyword evidence="2" id="KW-0689">Ribosomal protein</keyword>
<evidence type="ECO:0000313" key="7">
    <source>
        <dbReference type="Proteomes" id="UP001153636"/>
    </source>
</evidence>
<dbReference type="EMBL" id="OV651824">
    <property type="protein sequence ID" value="CAH1101877.1"/>
    <property type="molecule type" value="Genomic_DNA"/>
</dbReference>
<dbReference type="OrthoDB" id="268576at2759"/>
<dbReference type="SMART" id="SM01383">
    <property type="entry name" value="Ribosomal_L2"/>
    <property type="match status" value="1"/>
</dbReference>
<reference evidence="6" key="1">
    <citation type="submission" date="2022-01" db="EMBL/GenBank/DDBJ databases">
        <authorList>
            <person name="King R."/>
        </authorList>
    </citation>
    <scope>NUCLEOTIDE SEQUENCE</scope>
</reference>
<dbReference type="Gene3D" id="2.40.50.140">
    <property type="entry name" value="Nucleic acid-binding proteins"/>
    <property type="match status" value="1"/>
</dbReference>
<dbReference type="FunFam" id="2.40.50.140:FF:000157">
    <property type="entry name" value="39S ribosomal protein L2, mitochondrial"/>
    <property type="match status" value="1"/>
</dbReference>
<evidence type="ECO:0000256" key="3">
    <source>
        <dbReference type="ARBA" id="ARBA00023274"/>
    </source>
</evidence>
<comment type="similarity">
    <text evidence="1">Belongs to the universal ribosomal protein uL2 family.</text>
</comment>
<evidence type="ECO:0008006" key="8">
    <source>
        <dbReference type="Google" id="ProtNLM"/>
    </source>
</evidence>
<evidence type="ECO:0000256" key="2">
    <source>
        <dbReference type="ARBA" id="ARBA00022980"/>
    </source>
</evidence>
<dbReference type="Gene3D" id="2.30.30.30">
    <property type="match status" value="1"/>
</dbReference>
<dbReference type="AlphaFoldDB" id="A0A9P0CE74"/>
<feature type="domain" description="Large ribosomal subunit protein uL2 RNA-binding" evidence="5">
    <location>
        <begin position="66"/>
        <end position="147"/>
    </location>
</feature>
<dbReference type="GO" id="GO:0003723">
    <property type="term" value="F:RNA binding"/>
    <property type="evidence" value="ECO:0007669"/>
    <property type="project" value="TreeGrafter"/>
</dbReference>
<dbReference type="InterPro" id="IPR022669">
    <property type="entry name" value="Ribosomal_uL2_C"/>
</dbReference>
<dbReference type="Proteomes" id="UP001153636">
    <property type="component" value="Chromosome 12"/>
</dbReference>
<dbReference type="Pfam" id="PF00181">
    <property type="entry name" value="Ribosomal_L2_N"/>
    <property type="match status" value="1"/>
</dbReference>
<dbReference type="InterPro" id="IPR014722">
    <property type="entry name" value="Rib_uL2_dom2"/>
</dbReference>
<gene>
    <name evidence="6" type="ORF">PSYICH_LOCUS3048</name>
</gene>
<accession>A0A9P0CE74</accession>
<dbReference type="InterPro" id="IPR002171">
    <property type="entry name" value="Ribosomal_uL2"/>
</dbReference>
<dbReference type="GO" id="GO:0003735">
    <property type="term" value="F:structural constituent of ribosome"/>
    <property type="evidence" value="ECO:0007669"/>
    <property type="project" value="InterPro"/>
</dbReference>
<dbReference type="Pfam" id="PF03947">
    <property type="entry name" value="Ribosomal_L2_C"/>
    <property type="match status" value="1"/>
</dbReference>
<dbReference type="InterPro" id="IPR022666">
    <property type="entry name" value="Ribosomal_uL2_RNA-bd_dom"/>
</dbReference>
<dbReference type="InterPro" id="IPR008991">
    <property type="entry name" value="Translation_prot_SH3-like_sf"/>
</dbReference>
<evidence type="ECO:0000259" key="5">
    <source>
        <dbReference type="SMART" id="SM01383"/>
    </source>
</evidence>
<feature type="domain" description="Large ribosomal subunit protein uL2 C-terminal" evidence="4">
    <location>
        <begin position="158"/>
        <end position="282"/>
    </location>
</feature>